<evidence type="ECO:0000256" key="5">
    <source>
        <dbReference type="ARBA" id="ARBA00022692"/>
    </source>
</evidence>
<evidence type="ECO:0000256" key="2">
    <source>
        <dbReference type="ARBA" id="ARBA00022475"/>
    </source>
</evidence>
<dbReference type="InterPro" id="IPR050297">
    <property type="entry name" value="LipidA_mod_glycosyltrf_83"/>
</dbReference>
<name>W4L7I9_9BACT</name>
<keyword evidence="6 8" id="KW-1133">Transmembrane helix</keyword>
<feature type="non-terminal residue" evidence="10">
    <location>
        <position position="433"/>
    </location>
</feature>
<keyword evidence="11" id="KW-1185">Reference proteome</keyword>
<dbReference type="Proteomes" id="UP000019140">
    <property type="component" value="Unassembled WGS sequence"/>
</dbReference>
<dbReference type="EMBL" id="AZHX01002566">
    <property type="protein sequence ID" value="ETW93864.1"/>
    <property type="molecule type" value="Genomic_DNA"/>
</dbReference>
<keyword evidence="2" id="KW-1003">Cell membrane</keyword>
<evidence type="ECO:0000256" key="6">
    <source>
        <dbReference type="ARBA" id="ARBA00022989"/>
    </source>
</evidence>
<evidence type="ECO:0000256" key="3">
    <source>
        <dbReference type="ARBA" id="ARBA00022676"/>
    </source>
</evidence>
<feature type="domain" description="Glycosyltransferase RgtA/B/C/D-like" evidence="9">
    <location>
        <begin position="66"/>
        <end position="214"/>
    </location>
</feature>
<evidence type="ECO:0000256" key="4">
    <source>
        <dbReference type="ARBA" id="ARBA00022679"/>
    </source>
</evidence>
<feature type="transmembrane region" description="Helical" evidence="8">
    <location>
        <begin position="115"/>
        <end position="135"/>
    </location>
</feature>
<comment type="caution">
    <text evidence="10">The sequence shown here is derived from an EMBL/GenBank/DDBJ whole genome shotgun (WGS) entry which is preliminary data.</text>
</comment>
<evidence type="ECO:0000256" key="1">
    <source>
        <dbReference type="ARBA" id="ARBA00004651"/>
    </source>
</evidence>
<sequence length="433" mass="48891">MENKSALLLVTLIILSVVLTRLIFFLTYPADGPVGRRGPDGRLSIARNLVSGQGYIFDDGTQTANRTPVGVYFFALALLTMGDSLWSIVIAQWLAEVGTAILVFFIALEIFQHRGVAFVSSLLLAFYVPSMAYTIRSWSEPLFTLLLAAFTWYLLWSLRAPSMWRFILCGACLALATLSRPVMQYYPVVVLLLMVWALDKPWGHIGAYFAAFCVGFALVLSPWVVRNYQVFGVFIPSSTNSGLSFYQGNYMLGESDYLRYRQRVESMPALKKTLESHFGTISAATDLAERTKAKDLHGYEMLAEYAKAKGLNEYEINRFAQQEATRVIRAFPLRYAIVSSVRFFRLWFSQMFVQNLFQGRVRLMPLLIASANVMLLGFAMVGWVRYGGSWCQRAAPLVAMLAYHTILYTMVLALGRYRAPIMPYVLIFAAYTL</sequence>
<feature type="transmembrane region" description="Helical" evidence="8">
    <location>
        <begin position="205"/>
        <end position="225"/>
    </location>
</feature>
<dbReference type="GO" id="GO:0016763">
    <property type="term" value="F:pentosyltransferase activity"/>
    <property type="evidence" value="ECO:0007669"/>
    <property type="project" value="TreeGrafter"/>
</dbReference>
<keyword evidence="4" id="KW-0808">Transferase</keyword>
<dbReference type="AlphaFoldDB" id="W4L7I9"/>
<dbReference type="GO" id="GO:0005886">
    <property type="term" value="C:plasma membrane"/>
    <property type="evidence" value="ECO:0007669"/>
    <property type="project" value="UniProtKB-SubCell"/>
</dbReference>
<feature type="transmembrane region" description="Helical" evidence="8">
    <location>
        <begin position="141"/>
        <end position="158"/>
    </location>
</feature>
<accession>W4L7I9</accession>
<evidence type="ECO:0000259" key="9">
    <source>
        <dbReference type="Pfam" id="PF13231"/>
    </source>
</evidence>
<proteinExistence type="predicted"/>
<keyword evidence="5 8" id="KW-0812">Transmembrane</keyword>
<evidence type="ECO:0000313" key="10">
    <source>
        <dbReference type="EMBL" id="ETW93864.1"/>
    </source>
</evidence>
<feature type="transmembrane region" description="Helical" evidence="8">
    <location>
        <begin position="363"/>
        <end position="383"/>
    </location>
</feature>
<dbReference type="Pfam" id="PF13231">
    <property type="entry name" value="PMT_2"/>
    <property type="match status" value="1"/>
</dbReference>
<feature type="transmembrane region" description="Helical" evidence="8">
    <location>
        <begin position="165"/>
        <end position="185"/>
    </location>
</feature>
<gene>
    <name evidence="10" type="ORF">ETSY2_50670</name>
</gene>
<evidence type="ECO:0000256" key="7">
    <source>
        <dbReference type="ARBA" id="ARBA00023136"/>
    </source>
</evidence>
<feature type="transmembrane region" description="Helical" evidence="8">
    <location>
        <begin position="395"/>
        <end position="414"/>
    </location>
</feature>
<dbReference type="PANTHER" id="PTHR33908">
    <property type="entry name" value="MANNOSYLTRANSFERASE YKCB-RELATED"/>
    <property type="match status" value="1"/>
</dbReference>
<keyword evidence="3" id="KW-0328">Glycosyltransferase</keyword>
<feature type="transmembrane region" description="Helical" evidence="8">
    <location>
        <begin position="7"/>
        <end position="28"/>
    </location>
</feature>
<evidence type="ECO:0000313" key="11">
    <source>
        <dbReference type="Proteomes" id="UP000019140"/>
    </source>
</evidence>
<organism evidence="10 11">
    <name type="scientific">Candidatus Entotheonella gemina</name>
    <dbReference type="NCBI Taxonomy" id="1429439"/>
    <lineage>
        <taxon>Bacteria</taxon>
        <taxon>Pseudomonadati</taxon>
        <taxon>Nitrospinota/Tectimicrobiota group</taxon>
        <taxon>Candidatus Tectimicrobiota</taxon>
        <taxon>Candidatus Entotheonellia</taxon>
        <taxon>Candidatus Entotheonellales</taxon>
        <taxon>Candidatus Entotheonellaceae</taxon>
        <taxon>Candidatus Entotheonella</taxon>
    </lineage>
</organism>
<comment type="subcellular location">
    <subcellularLocation>
        <location evidence="1">Cell membrane</location>
        <topology evidence="1">Multi-pass membrane protein</topology>
    </subcellularLocation>
</comment>
<protein>
    <recommendedName>
        <fullName evidence="9">Glycosyltransferase RgtA/B/C/D-like domain-containing protein</fullName>
    </recommendedName>
</protein>
<dbReference type="PANTHER" id="PTHR33908:SF11">
    <property type="entry name" value="MEMBRANE PROTEIN"/>
    <property type="match status" value="1"/>
</dbReference>
<dbReference type="HOGENOM" id="CLU_048081_1_0_7"/>
<reference evidence="10 11" key="1">
    <citation type="journal article" date="2014" name="Nature">
        <title>An environmental bacterial taxon with a large and distinct metabolic repertoire.</title>
        <authorList>
            <person name="Wilson M.C."/>
            <person name="Mori T."/>
            <person name="Ruckert C."/>
            <person name="Uria A.R."/>
            <person name="Helf M.J."/>
            <person name="Takada K."/>
            <person name="Gernert C."/>
            <person name="Steffens U.A."/>
            <person name="Heycke N."/>
            <person name="Schmitt S."/>
            <person name="Rinke C."/>
            <person name="Helfrich E.J."/>
            <person name="Brachmann A.O."/>
            <person name="Gurgui C."/>
            <person name="Wakimoto T."/>
            <person name="Kracht M."/>
            <person name="Crusemann M."/>
            <person name="Hentschel U."/>
            <person name="Abe I."/>
            <person name="Matsunaga S."/>
            <person name="Kalinowski J."/>
            <person name="Takeyama H."/>
            <person name="Piel J."/>
        </authorList>
    </citation>
    <scope>NUCLEOTIDE SEQUENCE [LARGE SCALE GENOMIC DNA]</scope>
    <source>
        <strain evidence="11">TSY2</strain>
    </source>
</reference>
<dbReference type="InterPro" id="IPR038731">
    <property type="entry name" value="RgtA/B/C-like"/>
</dbReference>
<keyword evidence="7 8" id="KW-0472">Membrane</keyword>
<evidence type="ECO:0000256" key="8">
    <source>
        <dbReference type="SAM" id="Phobius"/>
    </source>
</evidence>
<feature type="transmembrane region" description="Helical" evidence="8">
    <location>
        <begin position="85"/>
        <end position="108"/>
    </location>
</feature>
<dbReference type="GO" id="GO:0009103">
    <property type="term" value="P:lipopolysaccharide biosynthetic process"/>
    <property type="evidence" value="ECO:0007669"/>
    <property type="project" value="UniProtKB-ARBA"/>
</dbReference>